<evidence type="ECO:0000313" key="6">
    <source>
        <dbReference type="Proteomes" id="UP000297475"/>
    </source>
</evidence>
<proteinExistence type="inferred from homology"/>
<protein>
    <submittedName>
        <fullName evidence="5">Glycerate kinase</fullName>
    </submittedName>
</protein>
<dbReference type="GO" id="GO:0031388">
    <property type="term" value="P:organic acid phosphorylation"/>
    <property type="evidence" value="ECO:0007669"/>
    <property type="project" value="UniProtKB-UniRule"/>
</dbReference>
<comment type="caution">
    <text evidence="5">The sequence shown here is derived from an EMBL/GenBank/DDBJ whole genome shotgun (WGS) entry which is preliminary data.</text>
</comment>
<reference evidence="5 6" key="1">
    <citation type="submission" date="2019-04" db="EMBL/GenBank/DDBJ databases">
        <title>Natronospirillum operosus gen. nov., sp. nov., a haloalkaliphilic satellite isolated from decaying biomass of laboratory culture of cyanobacterium Geitlerinema sp. and proposal of Natronospirillaceae fam. nov. and Saccharospirillaceae fam. nov.</title>
        <authorList>
            <person name="Kevbrin V."/>
            <person name="Boltyanskaya Y."/>
            <person name="Koziaeva V."/>
            <person name="Grouzdev D.S."/>
            <person name="Park M."/>
            <person name="Cho J."/>
        </authorList>
    </citation>
    <scope>NUCLEOTIDE SEQUENCE [LARGE SCALE GENOMIC DNA]</scope>
    <source>
        <strain evidence="5 6">G-116</strain>
    </source>
</reference>
<dbReference type="Gene3D" id="3.40.50.10350">
    <property type="entry name" value="Glycerate kinase, domain 1"/>
    <property type="match status" value="1"/>
</dbReference>
<dbReference type="AlphaFoldDB" id="A0A4Z0W9B6"/>
<keyword evidence="3 4" id="KW-0418">Kinase</keyword>
<dbReference type="SUPFAM" id="SSF110738">
    <property type="entry name" value="Glycerate kinase I"/>
    <property type="match status" value="1"/>
</dbReference>
<dbReference type="InterPro" id="IPR018193">
    <property type="entry name" value="Glyc_kinase_flavodox-like_fold"/>
</dbReference>
<keyword evidence="2 4" id="KW-0808">Transferase</keyword>
<evidence type="ECO:0000313" key="5">
    <source>
        <dbReference type="EMBL" id="TGG94197.1"/>
    </source>
</evidence>
<dbReference type="GO" id="GO:0008887">
    <property type="term" value="F:glycerate kinase activity"/>
    <property type="evidence" value="ECO:0007669"/>
    <property type="project" value="UniProtKB-UniRule"/>
</dbReference>
<evidence type="ECO:0000256" key="1">
    <source>
        <dbReference type="ARBA" id="ARBA00006284"/>
    </source>
</evidence>
<name>A0A4Z0W9B6_9GAMM</name>
<evidence type="ECO:0000256" key="4">
    <source>
        <dbReference type="PIRNR" id="PIRNR006078"/>
    </source>
</evidence>
<keyword evidence="6" id="KW-1185">Reference proteome</keyword>
<dbReference type="NCBIfam" id="TIGR00045">
    <property type="entry name" value="glycerate kinase"/>
    <property type="match status" value="1"/>
</dbReference>
<dbReference type="Gene3D" id="3.90.1510.10">
    <property type="entry name" value="Glycerate kinase, domain 2"/>
    <property type="match status" value="1"/>
</dbReference>
<organism evidence="5 6">
    <name type="scientific">Natronospirillum operosum</name>
    <dbReference type="NCBI Taxonomy" id="2759953"/>
    <lineage>
        <taxon>Bacteria</taxon>
        <taxon>Pseudomonadati</taxon>
        <taxon>Pseudomonadota</taxon>
        <taxon>Gammaproteobacteria</taxon>
        <taxon>Oceanospirillales</taxon>
        <taxon>Natronospirillaceae</taxon>
        <taxon>Natronospirillum</taxon>
    </lineage>
</organism>
<dbReference type="EMBL" id="SRMF01000002">
    <property type="protein sequence ID" value="TGG94197.1"/>
    <property type="molecule type" value="Genomic_DNA"/>
</dbReference>
<dbReference type="RefSeq" id="WP_135482764.1">
    <property type="nucleotide sequence ID" value="NZ_SRMF01000002.1"/>
</dbReference>
<dbReference type="PIRSF" id="PIRSF006078">
    <property type="entry name" value="GlxK"/>
    <property type="match status" value="1"/>
</dbReference>
<dbReference type="Pfam" id="PF02595">
    <property type="entry name" value="Gly_kinase"/>
    <property type="match status" value="1"/>
</dbReference>
<dbReference type="InterPro" id="IPR018197">
    <property type="entry name" value="Glycerate_kinase_RE-like"/>
</dbReference>
<dbReference type="OrthoDB" id="9774290at2"/>
<dbReference type="PANTHER" id="PTHR21599:SF0">
    <property type="entry name" value="GLYCERATE KINASE"/>
    <property type="match status" value="1"/>
</dbReference>
<comment type="similarity">
    <text evidence="1 4">Belongs to the glycerate kinase type-1 family.</text>
</comment>
<sequence>MRIVICPDSFKESMTALEAAQAIKAGLCSVWPQANYELLPLADGGEGTVQALLDATGGNWCEASVTDPLGKPVQARFGLLGDGRTAVLEMAEASGLQRVPPGRRDPRLTSSRGTGEMMLAALEQGVERLILGIGGSATNDGGAGMLQALGARLDDAQGEPIGPGAAGLARLASMDFGGLHPRLRQCELEVACDVTNPLLGDTGASAVFGPQKGADAAMVEQLDKWLAHYGALLETTTGRAVINSPGAGAAGGMGAALMGALGANLKPGIDLIMAAVGLAERLQGADLVVTGEGRLDSQTLQGKTPAGVARLAAAAGVPVIGLGGSLADDTGVLMEQGFVVVLGAVQRPTDLDTALVLAPEWLARTAEQAARLMALGRQLTLPNDS</sequence>
<dbReference type="InterPro" id="IPR004381">
    <property type="entry name" value="Glycerate_kinase"/>
</dbReference>
<dbReference type="InterPro" id="IPR036129">
    <property type="entry name" value="Glycerate_kinase_sf"/>
</dbReference>
<evidence type="ECO:0000256" key="3">
    <source>
        <dbReference type="ARBA" id="ARBA00022777"/>
    </source>
</evidence>
<dbReference type="Proteomes" id="UP000297475">
    <property type="component" value="Unassembled WGS sequence"/>
</dbReference>
<gene>
    <name evidence="5" type="ORF">E4656_08495</name>
</gene>
<accession>A0A4Z0W9B6</accession>
<dbReference type="PANTHER" id="PTHR21599">
    <property type="entry name" value="GLYCERATE KINASE"/>
    <property type="match status" value="1"/>
</dbReference>
<evidence type="ECO:0000256" key="2">
    <source>
        <dbReference type="ARBA" id="ARBA00022679"/>
    </source>
</evidence>